<name>A0A9X4DG04_9PSED</name>
<accession>A0A9X4DG04</accession>
<proteinExistence type="predicted"/>
<evidence type="ECO:0000313" key="2">
    <source>
        <dbReference type="Proteomes" id="UP001150728"/>
    </source>
</evidence>
<protein>
    <submittedName>
        <fullName evidence="1">Uncharacterized protein</fullName>
    </submittedName>
</protein>
<evidence type="ECO:0000313" key="1">
    <source>
        <dbReference type="EMBL" id="MDD2115405.1"/>
    </source>
</evidence>
<dbReference type="Proteomes" id="UP001150728">
    <property type="component" value="Unassembled WGS sequence"/>
</dbReference>
<dbReference type="AlphaFoldDB" id="A0A9X4DG04"/>
<gene>
    <name evidence="1" type="ORF">NP554_26805</name>
</gene>
<comment type="caution">
    <text evidence="1">The sequence shown here is derived from an EMBL/GenBank/DDBJ whole genome shotgun (WGS) entry which is preliminary data.</text>
</comment>
<organism evidence="1 2">
    <name type="scientific">Pseudomonas asiatica</name>
    <dbReference type="NCBI Taxonomy" id="2219225"/>
    <lineage>
        <taxon>Bacteria</taxon>
        <taxon>Pseudomonadati</taxon>
        <taxon>Pseudomonadota</taxon>
        <taxon>Gammaproteobacteria</taxon>
        <taxon>Pseudomonadales</taxon>
        <taxon>Pseudomonadaceae</taxon>
        <taxon>Pseudomonas</taxon>
    </lineage>
</organism>
<reference evidence="1" key="1">
    <citation type="submission" date="2022-07" db="EMBL/GenBank/DDBJ databases">
        <title>Multi-strain Analysis of Pseudomonas putida Reveals Metabolic and Genetic Diversity.</title>
        <authorList>
            <person name="Monk J.M."/>
        </authorList>
    </citation>
    <scope>NUCLEOTIDE SEQUENCE</scope>
    <source>
        <strain evidence="1">17633</strain>
    </source>
</reference>
<dbReference type="EMBL" id="JANIAM010000033">
    <property type="protein sequence ID" value="MDD2115405.1"/>
    <property type="molecule type" value="Genomic_DNA"/>
</dbReference>
<sequence>MLLSPLLGLFALLVFSSEPLRHQPTEILGATLVVPLLGLCIVCVVRGLHYVGQQHTADGWDDARANDLAHRIRRGQRYQQLLAIGLYTGLRTDQAGAEAQLDAILNGTKVLKAQPSRLGKSTVRHSRLSGDVNEDPERALLCVMKRVLMDLACPLSQVSDDVPLALLLEFDSQLQSNQLHRVWQRAWLESGIRQPLVPIAWSGLDAVDQWLDQRSDDQALLLVVAVQFAPERPEGTAEAAVGLLLGNPVTQTSLPLIANLHRPEQVRGDTADAVLHAVRQALNWVPLEANAVEHVWQVGIGQKHKMAVTSVLNDPMLQLDGSRQLHNLDGLLGHPCRAAAWVAIAAAAQTIQHGAGPQFIFSGESSAKAALWGTVLTPVSVTSK</sequence>